<organism evidence="10 11">
    <name type="scientific">Clostridium bornimense</name>
    <dbReference type="NCBI Taxonomy" id="1216932"/>
    <lineage>
        <taxon>Bacteria</taxon>
        <taxon>Bacillati</taxon>
        <taxon>Bacillota</taxon>
        <taxon>Clostridia</taxon>
        <taxon>Eubacteriales</taxon>
        <taxon>Clostridiaceae</taxon>
        <taxon>Clostridium</taxon>
    </lineage>
</organism>
<evidence type="ECO:0000313" key="11">
    <source>
        <dbReference type="Proteomes" id="UP000019426"/>
    </source>
</evidence>
<dbReference type="PANTHER" id="PTHR11241:SF0">
    <property type="entry name" value="DEOXYURIDINE 5'-TRIPHOSPHATE NUCLEOTIDOHYDROLASE"/>
    <property type="match status" value="1"/>
</dbReference>
<comment type="catalytic activity">
    <reaction evidence="7 8">
        <text>dUTP + H2O = dUMP + diphosphate + H(+)</text>
        <dbReference type="Rhea" id="RHEA:10248"/>
        <dbReference type="ChEBI" id="CHEBI:15377"/>
        <dbReference type="ChEBI" id="CHEBI:15378"/>
        <dbReference type="ChEBI" id="CHEBI:33019"/>
        <dbReference type="ChEBI" id="CHEBI:61555"/>
        <dbReference type="ChEBI" id="CHEBI:246422"/>
        <dbReference type="EC" id="3.6.1.23"/>
    </reaction>
</comment>
<keyword evidence="5 8" id="KW-0460">Magnesium</keyword>
<evidence type="ECO:0000256" key="5">
    <source>
        <dbReference type="ARBA" id="ARBA00022842"/>
    </source>
</evidence>
<dbReference type="InterPro" id="IPR036157">
    <property type="entry name" value="dUTPase-like_sf"/>
</dbReference>
<dbReference type="PANTHER" id="PTHR11241">
    <property type="entry name" value="DEOXYURIDINE 5'-TRIPHOSPHATE NUCLEOTIDOHYDROLASE"/>
    <property type="match status" value="1"/>
</dbReference>
<dbReference type="InterPro" id="IPR029054">
    <property type="entry name" value="dUTPase-like"/>
</dbReference>
<comment type="function">
    <text evidence="8">This enzyme is involved in nucleotide metabolism: it produces dUMP, the immediate precursor of thymidine nucleotides and it decreases the intracellular concentration of dUTP so that uracil cannot be incorporated into DNA.</text>
</comment>
<dbReference type="RefSeq" id="WP_044039347.1">
    <property type="nucleotide sequence ID" value="NZ_HG917868.1"/>
</dbReference>
<dbReference type="KEGG" id="clt:CM240_2411"/>
<evidence type="ECO:0000256" key="7">
    <source>
        <dbReference type="ARBA" id="ARBA00047686"/>
    </source>
</evidence>
<dbReference type="HOGENOM" id="CLU_068508_1_2_9"/>
<dbReference type="UniPathway" id="UPA00610">
    <property type="reaction ID" value="UER00666"/>
</dbReference>
<dbReference type="NCBIfam" id="TIGR00576">
    <property type="entry name" value="dut"/>
    <property type="match status" value="1"/>
</dbReference>
<dbReference type="AlphaFoldDB" id="W6RYL8"/>
<dbReference type="PATRIC" id="fig|1216932.3.peg.2389"/>
<dbReference type="HAMAP" id="MF_00116">
    <property type="entry name" value="dUTPase_bact"/>
    <property type="match status" value="1"/>
</dbReference>
<reference evidence="10 11" key="1">
    <citation type="submission" date="2013-11" db="EMBL/GenBank/DDBJ databases">
        <title>Complete genome sequence of Clostridum sp. M2/40.</title>
        <authorList>
            <person name="Wibberg D."/>
            <person name="Puehler A."/>
            <person name="Schlueter A."/>
        </authorList>
    </citation>
    <scope>NUCLEOTIDE SEQUENCE [LARGE SCALE GENOMIC DNA]</scope>
    <source>
        <strain evidence="11">M2/40</strain>
    </source>
</reference>
<keyword evidence="11" id="KW-1185">Reference proteome</keyword>
<evidence type="ECO:0000256" key="1">
    <source>
        <dbReference type="ARBA" id="ARBA00001946"/>
    </source>
</evidence>
<dbReference type="eggNOG" id="COG0756">
    <property type="taxonomic scope" value="Bacteria"/>
</dbReference>
<feature type="binding site" evidence="8">
    <location>
        <begin position="80"/>
        <end position="82"/>
    </location>
    <ligand>
        <name>substrate</name>
    </ligand>
</feature>
<evidence type="ECO:0000256" key="6">
    <source>
        <dbReference type="ARBA" id="ARBA00023080"/>
    </source>
</evidence>
<evidence type="ECO:0000259" key="9">
    <source>
        <dbReference type="Pfam" id="PF00692"/>
    </source>
</evidence>
<accession>W6RYL8</accession>
<dbReference type="Gene3D" id="2.70.40.10">
    <property type="match status" value="1"/>
</dbReference>
<comment type="cofactor">
    <cofactor evidence="1 8">
        <name>Mg(2+)</name>
        <dbReference type="ChEBI" id="CHEBI:18420"/>
    </cofactor>
</comment>
<feature type="domain" description="dUTPase-like" evidence="9">
    <location>
        <begin position="12"/>
        <end position="142"/>
    </location>
</feature>
<dbReference type="InterPro" id="IPR033704">
    <property type="entry name" value="dUTPase_trimeric"/>
</dbReference>
<dbReference type="Proteomes" id="UP000019426">
    <property type="component" value="Chromosome M2/40_rep1"/>
</dbReference>
<feature type="binding site" evidence="8">
    <location>
        <position position="76"/>
    </location>
    <ligand>
        <name>substrate</name>
    </ligand>
</feature>
<dbReference type="CDD" id="cd07557">
    <property type="entry name" value="trimeric_dUTPase"/>
    <property type="match status" value="1"/>
</dbReference>
<name>W6RYL8_9CLOT</name>
<protein>
    <recommendedName>
        <fullName evidence="8">Deoxyuridine 5'-triphosphate nucleotidohydrolase</fullName>
        <shortName evidence="8">dUTPase</shortName>
        <ecNumber evidence="8">3.6.1.23</ecNumber>
    </recommendedName>
    <alternativeName>
        <fullName evidence="8">dUTP pyrophosphatase</fullName>
    </alternativeName>
</protein>
<evidence type="ECO:0000313" key="10">
    <source>
        <dbReference type="EMBL" id="CDM69548.1"/>
    </source>
</evidence>
<dbReference type="NCBIfam" id="NF001862">
    <property type="entry name" value="PRK00601.1"/>
    <property type="match status" value="1"/>
</dbReference>
<keyword evidence="4 8" id="KW-0378">Hydrolase</keyword>
<dbReference type="SUPFAM" id="SSF51283">
    <property type="entry name" value="dUTPase-like"/>
    <property type="match status" value="1"/>
</dbReference>
<dbReference type="OrthoDB" id="9809956at2"/>
<dbReference type="FunFam" id="2.70.40.10:FF:000008">
    <property type="entry name" value="Deoxyuridine 5'-triphosphate nucleotidohydrolase"/>
    <property type="match status" value="1"/>
</dbReference>
<dbReference type="GO" id="GO:0000287">
    <property type="term" value="F:magnesium ion binding"/>
    <property type="evidence" value="ECO:0007669"/>
    <property type="project" value="UniProtKB-UniRule"/>
</dbReference>
<dbReference type="GO" id="GO:0046081">
    <property type="term" value="P:dUTP catabolic process"/>
    <property type="evidence" value="ECO:0007669"/>
    <property type="project" value="InterPro"/>
</dbReference>
<dbReference type="GO" id="GO:0004170">
    <property type="term" value="F:dUTP diphosphatase activity"/>
    <property type="evidence" value="ECO:0007669"/>
    <property type="project" value="UniProtKB-UniRule"/>
</dbReference>
<evidence type="ECO:0000256" key="4">
    <source>
        <dbReference type="ARBA" id="ARBA00022801"/>
    </source>
</evidence>
<comment type="caution">
    <text evidence="8">Lacks conserved residue(s) required for the propagation of feature annotation.</text>
</comment>
<dbReference type="EC" id="3.6.1.23" evidence="8"/>
<comment type="similarity">
    <text evidence="2 8">Belongs to the dUTPase family.</text>
</comment>
<dbReference type="InterPro" id="IPR008181">
    <property type="entry name" value="dUTPase"/>
</dbReference>
<keyword evidence="6 8" id="KW-0546">Nucleotide metabolism</keyword>
<keyword evidence="3 8" id="KW-0479">Metal-binding</keyword>
<evidence type="ECO:0000256" key="3">
    <source>
        <dbReference type="ARBA" id="ARBA00022723"/>
    </source>
</evidence>
<comment type="pathway">
    <text evidence="8">Pyrimidine metabolism; dUMP biosynthesis; dUMP from dCTP (dUTP route): step 2/2.</text>
</comment>
<proteinExistence type="inferred from homology"/>
<dbReference type="GO" id="GO:0006226">
    <property type="term" value="P:dUMP biosynthetic process"/>
    <property type="evidence" value="ECO:0007669"/>
    <property type="project" value="UniProtKB-UniRule"/>
</dbReference>
<dbReference type="STRING" id="1216932.CM240_2411"/>
<gene>
    <name evidence="8 10" type="primary">dut</name>
    <name evidence="10" type="ORF">CM240_2411</name>
</gene>
<dbReference type="Pfam" id="PF00692">
    <property type="entry name" value="dUTPase"/>
    <property type="match status" value="1"/>
</dbReference>
<feature type="binding site" evidence="8">
    <location>
        <begin position="63"/>
        <end position="65"/>
    </location>
    <ligand>
        <name>substrate</name>
    </ligand>
</feature>
<evidence type="ECO:0000256" key="8">
    <source>
        <dbReference type="HAMAP-Rule" id="MF_00116"/>
    </source>
</evidence>
<evidence type="ECO:0000256" key="2">
    <source>
        <dbReference type="ARBA" id="ARBA00006581"/>
    </source>
</evidence>
<dbReference type="EMBL" id="HG917868">
    <property type="protein sequence ID" value="CDM69548.1"/>
    <property type="molecule type" value="Genomic_DNA"/>
</dbReference>
<sequence length="144" mass="15706">MEILKIRKLSEDAIIPFYAHPGDAGLDLFSVEEITIEPGKRKLVATGISIELPKNTEAQVRPRSGLALKYGVTVLNSPGTIDEGYRGEIKVILINHGEEAFKINKGDKIAQMVIMPVLTVDVKEVDMLNDSERGEGGFGSTGRK</sequence>